<proteinExistence type="predicted"/>
<dbReference type="AlphaFoldDB" id="A0A1C6Z3L5"/>
<name>A0A1C6Z3L5_HAFAL</name>
<dbReference type="Pfam" id="PF10709">
    <property type="entry name" value="DUF2511"/>
    <property type="match status" value="1"/>
</dbReference>
<accession>A0A1C6Z3L5</accession>
<gene>
    <name evidence="2" type="ORF">BN1044_03255</name>
</gene>
<feature type="chain" id="PRO_5008751877" description="DUF2511 domain-containing protein" evidence="1">
    <location>
        <begin position="26"/>
        <end position="118"/>
    </location>
</feature>
<sequence>MMKKSVLLTGLLTLAGVFLSAQAFAARTVETVSKAQFGSQWAFVKEEVQLQCTKNQALFVINASTLAQYPLDEKANSLVKAKKMAALPLETILLDDPNHPGQKMSVAPFIEHARQLCQ</sequence>
<dbReference type="STRING" id="569.A6V27_16370"/>
<evidence type="ECO:0000313" key="3">
    <source>
        <dbReference type="Proteomes" id="UP000094844"/>
    </source>
</evidence>
<evidence type="ECO:0000256" key="1">
    <source>
        <dbReference type="SAM" id="SignalP"/>
    </source>
</evidence>
<feature type="signal peptide" evidence="1">
    <location>
        <begin position="1"/>
        <end position="25"/>
    </location>
</feature>
<dbReference type="Proteomes" id="UP000094844">
    <property type="component" value="Unassembled WGS sequence"/>
</dbReference>
<dbReference type="EMBL" id="FMIQ01000059">
    <property type="protein sequence ID" value="SCM53760.1"/>
    <property type="molecule type" value="Genomic_DNA"/>
</dbReference>
<dbReference type="InterPro" id="IPR019648">
    <property type="entry name" value="YebY"/>
</dbReference>
<organism evidence="2 3">
    <name type="scientific">Hafnia alvei</name>
    <dbReference type="NCBI Taxonomy" id="569"/>
    <lineage>
        <taxon>Bacteria</taxon>
        <taxon>Pseudomonadati</taxon>
        <taxon>Pseudomonadota</taxon>
        <taxon>Gammaproteobacteria</taxon>
        <taxon>Enterobacterales</taxon>
        <taxon>Hafniaceae</taxon>
        <taxon>Hafnia</taxon>
    </lineage>
</organism>
<keyword evidence="1" id="KW-0732">Signal</keyword>
<evidence type="ECO:0008006" key="4">
    <source>
        <dbReference type="Google" id="ProtNLM"/>
    </source>
</evidence>
<evidence type="ECO:0000313" key="2">
    <source>
        <dbReference type="EMBL" id="SCM53760.1"/>
    </source>
</evidence>
<reference evidence="2 3" key="1">
    <citation type="submission" date="2016-09" db="EMBL/GenBank/DDBJ databases">
        <authorList>
            <person name="Capua I."/>
            <person name="De Benedictis P."/>
            <person name="Joannis T."/>
            <person name="Lombin L.H."/>
            <person name="Cattoli G."/>
        </authorList>
    </citation>
    <scope>NUCLEOTIDE SEQUENCE [LARGE SCALE GENOMIC DNA]</scope>
    <source>
        <strain evidence="2 3">GB001</strain>
    </source>
</reference>
<protein>
    <recommendedName>
        <fullName evidence="4">DUF2511 domain-containing protein</fullName>
    </recommendedName>
</protein>